<proteinExistence type="inferred from homology"/>
<dbReference type="PANTHER" id="PTHR22878:SF68">
    <property type="entry name" value="DYNEIN HEAVY CHAIN 6, AXONEMAL-LIKE"/>
    <property type="match status" value="1"/>
</dbReference>
<evidence type="ECO:0000313" key="5">
    <source>
        <dbReference type="EMBL" id="KAK3713261.1"/>
    </source>
</evidence>
<dbReference type="Pfam" id="PF12775">
    <property type="entry name" value="AAA_7"/>
    <property type="match status" value="1"/>
</dbReference>
<feature type="domain" description="Dynein heavy chain AAA 5 extension" evidence="4">
    <location>
        <begin position="617"/>
        <end position="740"/>
    </location>
</feature>
<feature type="region of interest" description="Disordered" evidence="2">
    <location>
        <begin position="834"/>
        <end position="866"/>
    </location>
</feature>
<dbReference type="GO" id="GO:0030286">
    <property type="term" value="C:dynein complex"/>
    <property type="evidence" value="ECO:0007669"/>
    <property type="project" value="InterPro"/>
</dbReference>
<reference evidence="5" key="1">
    <citation type="journal article" date="2023" name="G3 (Bethesda)">
        <title>A reference genome for the long-term kleptoplast-retaining sea slug Elysia crispata morphotype clarki.</title>
        <authorList>
            <person name="Eastman K.E."/>
            <person name="Pendleton A.L."/>
            <person name="Shaikh M.A."/>
            <person name="Suttiyut T."/>
            <person name="Ogas R."/>
            <person name="Tomko P."/>
            <person name="Gavelis G."/>
            <person name="Widhalm J.R."/>
            <person name="Wisecaver J.H."/>
        </authorList>
    </citation>
    <scope>NUCLEOTIDE SEQUENCE</scope>
    <source>
        <strain evidence="5">ECLA1</strain>
    </source>
</reference>
<dbReference type="InterPro" id="IPR026983">
    <property type="entry name" value="DHC"/>
</dbReference>
<comment type="caution">
    <text evidence="5">The sequence shown here is derived from an EMBL/GenBank/DDBJ whole genome shotgun (WGS) entry which is preliminary data.</text>
</comment>
<dbReference type="FunFam" id="3.40.50.300:FF:000063">
    <property type="entry name" value="dynein heavy chain 6, axonemal"/>
    <property type="match status" value="1"/>
</dbReference>
<evidence type="ECO:0000259" key="3">
    <source>
        <dbReference type="Pfam" id="PF12774"/>
    </source>
</evidence>
<evidence type="ECO:0000256" key="2">
    <source>
        <dbReference type="SAM" id="MobiDB-lite"/>
    </source>
</evidence>
<dbReference type="FunFam" id="1.20.58.1120:FF:000001">
    <property type="entry name" value="dynein heavy chain 2, axonemal"/>
    <property type="match status" value="1"/>
</dbReference>
<keyword evidence="6" id="KW-1185">Reference proteome</keyword>
<organism evidence="5 6">
    <name type="scientific">Elysia crispata</name>
    <name type="common">lettuce slug</name>
    <dbReference type="NCBI Taxonomy" id="231223"/>
    <lineage>
        <taxon>Eukaryota</taxon>
        <taxon>Metazoa</taxon>
        <taxon>Spiralia</taxon>
        <taxon>Lophotrochozoa</taxon>
        <taxon>Mollusca</taxon>
        <taxon>Gastropoda</taxon>
        <taxon>Heterobranchia</taxon>
        <taxon>Euthyneura</taxon>
        <taxon>Panpulmonata</taxon>
        <taxon>Sacoglossa</taxon>
        <taxon>Placobranchoidea</taxon>
        <taxon>Plakobranchidae</taxon>
        <taxon>Elysia</taxon>
    </lineage>
</organism>
<dbReference type="Gene3D" id="1.20.58.1120">
    <property type="match status" value="1"/>
</dbReference>
<dbReference type="Pfam" id="PF12774">
    <property type="entry name" value="AAA_6"/>
    <property type="match status" value="1"/>
</dbReference>
<name>A0AAE0XUQ9_9GAST</name>
<dbReference type="InterPro" id="IPR035699">
    <property type="entry name" value="AAA_6"/>
</dbReference>
<protein>
    <recommendedName>
        <fullName evidence="7">Dynein heavy chain</fullName>
    </recommendedName>
</protein>
<dbReference type="InterPro" id="IPR041466">
    <property type="entry name" value="Dynein_AAA5_ext"/>
</dbReference>
<accession>A0AAE0XUQ9</accession>
<dbReference type="FunFam" id="1.10.8.710:FF:000004">
    <property type="entry name" value="Dynein axonemal heavy chain 6"/>
    <property type="match status" value="1"/>
</dbReference>
<dbReference type="Proteomes" id="UP001283361">
    <property type="component" value="Unassembled WGS sequence"/>
</dbReference>
<evidence type="ECO:0000313" key="6">
    <source>
        <dbReference type="Proteomes" id="UP001283361"/>
    </source>
</evidence>
<dbReference type="InterPro" id="IPR027417">
    <property type="entry name" value="P-loop_NTPase"/>
</dbReference>
<dbReference type="GO" id="GO:0007018">
    <property type="term" value="P:microtubule-based movement"/>
    <property type="evidence" value="ECO:0007669"/>
    <property type="project" value="InterPro"/>
</dbReference>
<evidence type="ECO:0000256" key="1">
    <source>
        <dbReference type="ARBA" id="ARBA00008887"/>
    </source>
</evidence>
<dbReference type="GO" id="GO:0005524">
    <property type="term" value="F:ATP binding"/>
    <property type="evidence" value="ECO:0007669"/>
    <property type="project" value="InterPro"/>
</dbReference>
<dbReference type="AlphaFoldDB" id="A0AAE0XUQ9"/>
<comment type="similarity">
    <text evidence="1">Belongs to the dynein heavy chain family.</text>
</comment>
<dbReference type="EMBL" id="JAWDGP010007564">
    <property type="protein sequence ID" value="KAK3713261.1"/>
    <property type="molecule type" value="Genomic_DNA"/>
</dbReference>
<sequence length="866" mass="98225">MKYFVPLDVVLTISQMMWTRDVTNILRDSRTATRSMREFESRSFQELSQLAAAVRGDLPKLVRNTFCALITINVHSRDMITDMVKKQVRELLSFDWQKQLRYYWDTDIDNISVCMSNAIHGYGYEYLGACPRLVITPLTDRCYLCLMGALQLHLGGAPAGPAGTGKTETTKDLAKALAIQCVVFNCSDSLDYRMMGGFFSGLAQSGAWCCFDEFNRINIEVLSVIAQQLITIRNAKAHKLNRFMFEGREIKLVPTCAAFITMNPGYAGRTELPDNLAALFRPISMMVPDYGLIAEVILYSEGFESSKTLAQKMVQMYKLCSEQLSQQDHYDFGMRAVKSVLVMAGSLKRQNPDKSEDVVLIRALRDSNLPKFLSHDAALFQAILSDLFPGIYIPEHDYGKVKEEIIAVQQNMHLQLVEPQIVKVIQLYETMVVRHGVMLVGPTGGGKTTILRILETTLTNLHEQGLPGDFYQPVHVYTMNPKSITMDELYGGVDKLSLEWKDGLMGLTVRQCVQDTSKDHQWIVCDGPVDALWIENMNTVLDDNKMLCLANSERIKFTPYIHMLFEVQDLAVASPATVSRCGMVYVDPDELKWMPYVKTWMDMMGKRIPDDSKVMLINLFQTYVEEGLQFASKKCSQAIPQVDISKVTSMCMLLEAVMCPKTGGVDFTCELSKLIRLINQTFVFCYLWAVGGNLTHNCWDSFDVFIRHQFDENIEAKLPCTASLWNYFIEPEGRRMDPWERIVHSFRFERGTSFFKMLVPTVDTTRFGYLLERLLSVNRPVLYTGSTGVGKSVIARDLLDNIAERSRYVPVFINFSAQTSSSRTQEMIEGKLEKRRKNVIGIPNTSPSSSVSHTHSLRLPMPKKRA</sequence>
<dbReference type="GO" id="GO:0051959">
    <property type="term" value="F:dynein light intermediate chain binding"/>
    <property type="evidence" value="ECO:0007669"/>
    <property type="project" value="InterPro"/>
</dbReference>
<dbReference type="FunFam" id="3.40.50.300:FF:001143">
    <property type="entry name" value="Dynein axonemal heavy chain 6"/>
    <property type="match status" value="1"/>
</dbReference>
<dbReference type="Gene3D" id="1.10.8.710">
    <property type="match status" value="1"/>
</dbReference>
<dbReference type="Gene3D" id="3.40.50.300">
    <property type="entry name" value="P-loop containing nucleotide triphosphate hydrolases"/>
    <property type="match status" value="3"/>
</dbReference>
<feature type="domain" description="Dynein heavy chain hydrolytic ATP-binding dynein motor region" evidence="3">
    <location>
        <begin position="122"/>
        <end position="448"/>
    </location>
</feature>
<dbReference type="Pfam" id="PF17852">
    <property type="entry name" value="Dynein_AAA_lid"/>
    <property type="match status" value="1"/>
</dbReference>
<gene>
    <name evidence="5" type="ORF">RRG08_043843</name>
</gene>
<feature type="compositionally biased region" description="Low complexity" evidence="2">
    <location>
        <begin position="845"/>
        <end position="854"/>
    </location>
</feature>
<dbReference type="InterPro" id="IPR043157">
    <property type="entry name" value="Dynein_AAA1S"/>
</dbReference>
<evidence type="ECO:0008006" key="7">
    <source>
        <dbReference type="Google" id="ProtNLM"/>
    </source>
</evidence>
<evidence type="ECO:0000259" key="4">
    <source>
        <dbReference type="Pfam" id="PF17852"/>
    </source>
</evidence>
<dbReference type="PANTHER" id="PTHR22878">
    <property type="entry name" value="DYNEIN HEAVY CHAIN 6, AXONEMAL-LIKE-RELATED"/>
    <property type="match status" value="1"/>
</dbReference>
<dbReference type="GO" id="GO:0045505">
    <property type="term" value="F:dynein intermediate chain binding"/>
    <property type="evidence" value="ECO:0007669"/>
    <property type="project" value="InterPro"/>
</dbReference>
<dbReference type="SUPFAM" id="SSF52540">
    <property type="entry name" value="P-loop containing nucleoside triphosphate hydrolases"/>
    <property type="match status" value="2"/>
</dbReference>